<dbReference type="Gene3D" id="3.40.50.2000">
    <property type="entry name" value="Glycogen Phosphorylase B"/>
    <property type="match status" value="2"/>
</dbReference>
<organism evidence="9">
    <name type="scientific">Daucus carota subsp. sativus</name>
    <name type="common">Carrot</name>
    <dbReference type="NCBI Taxonomy" id="79200"/>
    <lineage>
        <taxon>Eukaryota</taxon>
        <taxon>Viridiplantae</taxon>
        <taxon>Streptophyta</taxon>
        <taxon>Embryophyta</taxon>
        <taxon>Tracheophyta</taxon>
        <taxon>Spermatophyta</taxon>
        <taxon>Magnoliopsida</taxon>
        <taxon>eudicotyledons</taxon>
        <taxon>Gunneridae</taxon>
        <taxon>Pentapetalae</taxon>
        <taxon>asterids</taxon>
        <taxon>campanulids</taxon>
        <taxon>Apiales</taxon>
        <taxon>Apiaceae</taxon>
        <taxon>Apioideae</taxon>
        <taxon>Scandiceae</taxon>
        <taxon>Daucinae</taxon>
        <taxon>Daucus</taxon>
        <taxon>Daucus sect. Daucus</taxon>
    </lineage>
</organism>
<dbReference type="SUPFAM" id="SSF53756">
    <property type="entry name" value="UDP-Glycosyltransferase/glycogen phosphorylase"/>
    <property type="match status" value="1"/>
</dbReference>
<dbReference type="EMBL" id="LNRQ01000006">
    <property type="protein sequence ID" value="KZM91838.1"/>
    <property type="molecule type" value="Genomic_DNA"/>
</dbReference>
<evidence type="ECO:0000256" key="1">
    <source>
        <dbReference type="ARBA" id="ARBA00004721"/>
    </source>
</evidence>
<dbReference type="CDD" id="cd03784">
    <property type="entry name" value="GT1_Gtf-like"/>
    <property type="match status" value="1"/>
</dbReference>
<dbReference type="PANTHER" id="PTHR48047">
    <property type="entry name" value="GLYCOSYLTRANSFERASE"/>
    <property type="match status" value="1"/>
</dbReference>
<dbReference type="Proteomes" id="UP000077755">
    <property type="component" value="Chromosome 6"/>
</dbReference>
<evidence type="ECO:0000313" key="9">
    <source>
        <dbReference type="EMBL" id="KZM91838.1"/>
    </source>
</evidence>
<dbReference type="Gramene" id="KZM91838">
    <property type="protein sequence ID" value="KZM91838"/>
    <property type="gene ID" value="DCAR_020797"/>
</dbReference>
<dbReference type="Pfam" id="PF26168">
    <property type="entry name" value="Glyco_transf_N"/>
    <property type="match status" value="1"/>
</dbReference>
<name>A0A164WJ30_DAUCS</name>
<dbReference type="EC" id="2.4.1.-" evidence="7"/>
<dbReference type="EMBL" id="CP093348">
    <property type="protein sequence ID" value="WOH06127.1"/>
    <property type="molecule type" value="Genomic_DNA"/>
</dbReference>
<evidence type="ECO:0000256" key="3">
    <source>
        <dbReference type="ARBA" id="ARBA00022676"/>
    </source>
</evidence>
<dbReference type="PROSITE" id="PS00375">
    <property type="entry name" value="UDPGT"/>
    <property type="match status" value="1"/>
</dbReference>
<evidence type="ECO:0000313" key="11">
    <source>
        <dbReference type="Proteomes" id="UP000077755"/>
    </source>
</evidence>
<dbReference type="InterPro" id="IPR002213">
    <property type="entry name" value="UDP_glucos_trans"/>
</dbReference>
<keyword evidence="3 6" id="KW-0328">Glycosyltransferase</keyword>
<dbReference type="InterPro" id="IPR058980">
    <property type="entry name" value="Glyco_transf_N"/>
</dbReference>
<comment type="pathway">
    <text evidence="1">Secondary metabolite biosynthesis; terpenoid biosynthesis.</text>
</comment>
<reference evidence="10" key="2">
    <citation type="submission" date="2022-03" db="EMBL/GenBank/DDBJ databases">
        <title>Draft title - Genomic analysis of global carrot germplasm unveils the trajectory of domestication and the origin of high carotenoid orange carrot.</title>
        <authorList>
            <person name="Iorizzo M."/>
            <person name="Ellison S."/>
            <person name="Senalik D."/>
            <person name="Macko-Podgorni A."/>
            <person name="Grzebelus D."/>
            <person name="Bostan H."/>
            <person name="Rolling W."/>
            <person name="Curaba J."/>
            <person name="Simon P."/>
        </authorList>
    </citation>
    <scope>NUCLEOTIDE SEQUENCE</scope>
    <source>
        <tissue evidence="10">Leaf</tissue>
    </source>
</reference>
<keyword evidence="11" id="KW-1185">Reference proteome</keyword>
<dbReference type="InterPro" id="IPR035595">
    <property type="entry name" value="UDP_glycos_trans_CS"/>
</dbReference>
<evidence type="ECO:0000256" key="6">
    <source>
        <dbReference type="RuleBase" id="RU003718"/>
    </source>
</evidence>
<evidence type="ECO:0000256" key="2">
    <source>
        <dbReference type="ARBA" id="ARBA00009995"/>
    </source>
</evidence>
<dbReference type="FunFam" id="3.40.50.2000:FF:000071">
    <property type="entry name" value="Glycosyltransferase"/>
    <property type="match status" value="1"/>
</dbReference>
<dbReference type="AlphaFoldDB" id="A0A164WJ30"/>
<dbReference type="GO" id="GO:0016114">
    <property type="term" value="P:terpenoid biosynthetic process"/>
    <property type="evidence" value="ECO:0007669"/>
    <property type="project" value="UniProtKB-UniPathway"/>
</dbReference>
<dbReference type="PANTHER" id="PTHR48047:SF229">
    <property type="entry name" value="UDP-GLYCOSYLTRANSFERASE 73C3-RELATED"/>
    <property type="match status" value="1"/>
</dbReference>
<accession>A0A164WJ30</accession>
<evidence type="ECO:0000256" key="7">
    <source>
        <dbReference type="RuleBase" id="RU362057"/>
    </source>
</evidence>
<proteinExistence type="inferred from homology"/>
<dbReference type="KEGG" id="dcr:108192913"/>
<evidence type="ECO:0000256" key="5">
    <source>
        <dbReference type="ARBA" id="ARBA00023229"/>
    </source>
</evidence>
<protein>
    <recommendedName>
        <fullName evidence="7">Glycosyltransferase</fullName>
        <ecNumber evidence="7">2.4.1.-</ecNumber>
    </recommendedName>
</protein>
<dbReference type="GO" id="GO:0035251">
    <property type="term" value="F:UDP-glucosyltransferase activity"/>
    <property type="evidence" value="ECO:0007669"/>
    <property type="project" value="TreeGrafter"/>
</dbReference>
<feature type="domain" description="Glycosyltransferase N-terminal" evidence="8">
    <location>
        <begin position="11"/>
        <end position="259"/>
    </location>
</feature>
<dbReference type="OrthoDB" id="5835829at2759"/>
<sequence length="497" mass="55540">MANLAHEDLHFILFPLMAQGHTIPMVDFARLLAQRGATVTIITTPVNALRFQSTVSRAVQSGLRIRIAELYFPSEEFGLPKGCENFDMLSTIHLSGAFYAATVMLREPFENFLGEAKPPPSCIISDMSFPWTSDVAENFHIPRLIVHGPCCFSLLSVLNIVKSQVLGKVKSDTERFVVPDLPDKVELTKAKIIRLMNTSNTTQKSPQQTAAMAGFREKMIEAENKAFGIVANTFEELEPKYIEEYAKTKGKKVWCIGPVSLSNKDMSDKVERGDKVSIDENDCLNWLDGQDPGSVLYVCLGSIARLATSQLIELGLGLEELNRPFVWCVRYKTEEFDKWISEEKYEERIKGRGLIIWGWAPQVLILSHRAIGGFLTHCGWNSTLEGICAGIPMLTWPLFAEQFVNEALVVQILKVALSVGTELPIVFGEEEEVGVLVKREDLVMVAERLMNGSDEAEERRERARELGDLAKRAMDEGGSSHLNTNLLIQEIMAQANM</sequence>
<dbReference type="FunFam" id="3.40.50.2000:FF:000047">
    <property type="entry name" value="Glycosyltransferase"/>
    <property type="match status" value="1"/>
</dbReference>
<evidence type="ECO:0000313" key="10">
    <source>
        <dbReference type="EMBL" id="WOH06127.1"/>
    </source>
</evidence>
<comment type="similarity">
    <text evidence="2 6">Belongs to the UDP-glycosyltransferase family.</text>
</comment>
<evidence type="ECO:0000259" key="8">
    <source>
        <dbReference type="Pfam" id="PF26168"/>
    </source>
</evidence>
<dbReference type="OMA" id="ADMCLPY"/>
<keyword evidence="4 6" id="KW-0808">Transferase</keyword>
<dbReference type="Pfam" id="PF00201">
    <property type="entry name" value="UDPGT"/>
    <property type="match status" value="1"/>
</dbReference>
<gene>
    <name evidence="9" type="ORF">DCAR_020797</name>
    <name evidence="10" type="ORF">DCAR_0625550</name>
</gene>
<keyword evidence="5" id="KW-0414">Isoprene biosynthesis</keyword>
<dbReference type="UniPathway" id="UPA00213"/>
<reference evidence="9" key="1">
    <citation type="journal article" date="2016" name="Nat. Genet.">
        <title>A high-quality carrot genome assembly provides new insights into carotenoid accumulation and asterid genome evolution.</title>
        <authorList>
            <person name="Iorizzo M."/>
            <person name="Ellison S."/>
            <person name="Senalik D."/>
            <person name="Zeng P."/>
            <person name="Satapoomin P."/>
            <person name="Huang J."/>
            <person name="Bowman M."/>
            <person name="Iovene M."/>
            <person name="Sanseverino W."/>
            <person name="Cavagnaro P."/>
            <person name="Yildiz M."/>
            <person name="Macko-Podgorni A."/>
            <person name="Moranska E."/>
            <person name="Grzebelus E."/>
            <person name="Grzebelus D."/>
            <person name="Ashrafi H."/>
            <person name="Zheng Z."/>
            <person name="Cheng S."/>
            <person name="Spooner D."/>
            <person name="Van Deynze A."/>
            <person name="Simon P."/>
        </authorList>
    </citation>
    <scope>NUCLEOTIDE SEQUENCE [LARGE SCALE GENOMIC DNA]</scope>
    <source>
        <tissue evidence="9">Leaf</tissue>
    </source>
</reference>
<evidence type="ECO:0000256" key="4">
    <source>
        <dbReference type="ARBA" id="ARBA00022679"/>
    </source>
</evidence>